<name>X1DKV6_9ZZZZ</name>
<gene>
    <name evidence="1" type="ORF">S03H2_09095</name>
</gene>
<organism evidence="1">
    <name type="scientific">marine sediment metagenome</name>
    <dbReference type="NCBI Taxonomy" id="412755"/>
    <lineage>
        <taxon>unclassified sequences</taxon>
        <taxon>metagenomes</taxon>
        <taxon>ecological metagenomes</taxon>
    </lineage>
</organism>
<reference evidence="1" key="1">
    <citation type="journal article" date="2014" name="Front. Microbiol.">
        <title>High frequency of phylogenetically diverse reductive dehalogenase-homologous genes in deep subseafloor sedimentary metagenomes.</title>
        <authorList>
            <person name="Kawai M."/>
            <person name="Futagami T."/>
            <person name="Toyoda A."/>
            <person name="Takaki Y."/>
            <person name="Nishi S."/>
            <person name="Hori S."/>
            <person name="Arai W."/>
            <person name="Tsubouchi T."/>
            <person name="Morono Y."/>
            <person name="Uchiyama I."/>
            <person name="Ito T."/>
            <person name="Fujiyama A."/>
            <person name="Inagaki F."/>
            <person name="Takami H."/>
        </authorList>
    </citation>
    <scope>NUCLEOTIDE SEQUENCE</scope>
    <source>
        <strain evidence="1">Expedition CK06-06</strain>
    </source>
</reference>
<protein>
    <submittedName>
        <fullName evidence="1">Uncharacterized protein</fullName>
    </submittedName>
</protein>
<accession>X1DKV6</accession>
<comment type="caution">
    <text evidence="1">The sequence shown here is derived from an EMBL/GenBank/DDBJ whole genome shotgun (WGS) entry which is preliminary data.</text>
</comment>
<evidence type="ECO:0000313" key="1">
    <source>
        <dbReference type="EMBL" id="GAH21511.1"/>
    </source>
</evidence>
<sequence length="64" mass="7379">VIKKNQLLGPGYSHEFKLKAGKEEFKVEFEDLLDGTYQIEVPVSEKELDAEITSQDKVIWKVKL</sequence>
<dbReference type="AlphaFoldDB" id="X1DKV6"/>
<proteinExistence type="predicted"/>
<dbReference type="EMBL" id="BARU01004555">
    <property type="protein sequence ID" value="GAH21511.1"/>
    <property type="molecule type" value="Genomic_DNA"/>
</dbReference>
<feature type="non-terminal residue" evidence="1">
    <location>
        <position position="1"/>
    </location>
</feature>